<keyword evidence="4" id="KW-0735">Signal-anchor</keyword>
<keyword evidence="6" id="KW-0472">Membrane</keyword>
<dbReference type="AlphaFoldDB" id="A0A4P1R0U3"/>
<evidence type="ECO:0000313" key="10">
    <source>
        <dbReference type="EMBL" id="OIV99019.1"/>
    </source>
</evidence>
<dbReference type="PANTHER" id="PTHR32285">
    <property type="entry name" value="PROTEIN TRICHOME BIREFRINGENCE-LIKE 9-RELATED"/>
    <property type="match status" value="1"/>
</dbReference>
<keyword evidence="7" id="KW-0732">Signal</keyword>
<dbReference type="Proteomes" id="UP000188354">
    <property type="component" value="Chromosome LG13"/>
</dbReference>
<feature type="signal peptide" evidence="7">
    <location>
        <begin position="1"/>
        <end position="31"/>
    </location>
</feature>
<feature type="domain" description="Trichome birefringence-like N-terminal" evidence="9">
    <location>
        <begin position="43"/>
        <end position="95"/>
    </location>
</feature>
<dbReference type="OrthoDB" id="630188at2759"/>
<dbReference type="PANTHER" id="PTHR32285:SF200">
    <property type="entry name" value="PMR5_CAS1P GDSL_SGNH-LIKE ACYL-ESTERASE FAMILY PROTEIN"/>
    <property type="match status" value="1"/>
</dbReference>
<dbReference type="InterPro" id="IPR029962">
    <property type="entry name" value="TBL"/>
</dbReference>
<dbReference type="GO" id="GO:0016020">
    <property type="term" value="C:membrane"/>
    <property type="evidence" value="ECO:0007669"/>
    <property type="project" value="UniProtKB-SubCell"/>
</dbReference>
<dbReference type="Pfam" id="PF14416">
    <property type="entry name" value="PMR5N"/>
    <property type="match status" value="1"/>
</dbReference>
<feature type="chain" id="PRO_5020027433" evidence="7">
    <location>
        <begin position="32"/>
        <end position="354"/>
    </location>
</feature>
<evidence type="ECO:0000256" key="1">
    <source>
        <dbReference type="ARBA" id="ARBA00004167"/>
    </source>
</evidence>
<proteinExistence type="inferred from homology"/>
<gene>
    <name evidence="10" type="ORF">TanjilG_32278</name>
</gene>
<evidence type="ECO:0000256" key="6">
    <source>
        <dbReference type="ARBA" id="ARBA00023136"/>
    </source>
</evidence>
<dbReference type="KEGG" id="lang:109325717"/>
<dbReference type="Pfam" id="PF13839">
    <property type="entry name" value="PC-Esterase"/>
    <property type="match status" value="1"/>
</dbReference>
<keyword evidence="11" id="KW-1185">Reference proteome</keyword>
<reference evidence="10 11" key="1">
    <citation type="journal article" date="2017" name="Plant Biotechnol. J.">
        <title>A comprehensive draft genome sequence for lupin (Lupinus angustifolius), an emerging health food: insights into plant-microbe interactions and legume evolution.</title>
        <authorList>
            <person name="Hane J.K."/>
            <person name="Ming Y."/>
            <person name="Kamphuis L.G."/>
            <person name="Nelson M.N."/>
            <person name="Garg G."/>
            <person name="Atkins C.A."/>
            <person name="Bayer P.E."/>
            <person name="Bravo A."/>
            <person name="Bringans S."/>
            <person name="Cannon S."/>
            <person name="Edwards D."/>
            <person name="Foley R."/>
            <person name="Gao L.L."/>
            <person name="Harrison M.J."/>
            <person name="Huang W."/>
            <person name="Hurgobin B."/>
            <person name="Li S."/>
            <person name="Liu C.W."/>
            <person name="McGrath A."/>
            <person name="Morahan G."/>
            <person name="Murray J."/>
            <person name="Weller J."/>
            <person name="Jian J."/>
            <person name="Singh K.B."/>
        </authorList>
    </citation>
    <scope>NUCLEOTIDE SEQUENCE [LARGE SCALE GENOMIC DNA]</scope>
    <source>
        <strain evidence="11">cv. Tanjil</strain>
        <tissue evidence="10">Whole plant</tissue>
    </source>
</reference>
<evidence type="ECO:0000259" key="9">
    <source>
        <dbReference type="Pfam" id="PF14416"/>
    </source>
</evidence>
<evidence type="ECO:0000256" key="4">
    <source>
        <dbReference type="ARBA" id="ARBA00022968"/>
    </source>
</evidence>
<keyword evidence="5" id="KW-1133">Transmembrane helix</keyword>
<evidence type="ECO:0000256" key="2">
    <source>
        <dbReference type="ARBA" id="ARBA00007727"/>
    </source>
</evidence>
<feature type="domain" description="Trichome birefringence-like C-terminal" evidence="8">
    <location>
        <begin position="96"/>
        <end position="349"/>
    </location>
</feature>
<comment type="subcellular location">
    <subcellularLocation>
        <location evidence="1">Membrane</location>
        <topology evidence="1">Single-pass membrane protein</topology>
    </subcellularLocation>
</comment>
<dbReference type="EMBL" id="CM007373">
    <property type="protein sequence ID" value="OIV99019.1"/>
    <property type="molecule type" value="Genomic_DNA"/>
</dbReference>
<evidence type="ECO:0000313" key="11">
    <source>
        <dbReference type="Proteomes" id="UP000188354"/>
    </source>
</evidence>
<comment type="similarity">
    <text evidence="2">Belongs to the PC-esterase family. TBL subfamily.</text>
</comment>
<dbReference type="InterPro" id="IPR025846">
    <property type="entry name" value="TBL_N"/>
</dbReference>
<organism evidence="10 11">
    <name type="scientific">Lupinus angustifolius</name>
    <name type="common">Narrow-leaved blue lupine</name>
    <dbReference type="NCBI Taxonomy" id="3871"/>
    <lineage>
        <taxon>Eukaryota</taxon>
        <taxon>Viridiplantae</taxon>
        <taxon>Streptophyta</taxon>
        <taxon>Embryophyta</taxon>
        <taxon>Tracheophyta</taxon>
        <taxon>Spermatophyta</taxon>
        <taxon>Magnoliopsida</taxon>
        <taxon>eudicotyledons</taxon>
        <taxon>Gunneridae</taxon>
        <taxon>Pentapetalae</taxon>
        <taxon>rosids</taxon>
        <taxon>fabids</taxon>
        <taxon>Fabales</taxon>
        <taxon>Fabaceae</taxon>
        <taxon>Papilionoideae</taxon>
        <taxon>50 kb inversion clade</taxon>
        <taxon>genistoids sensu lato</taxon>
        <taxon>core genistoids</taxon>
        <taxon>Genisteae</taxon>
        <taxon>Lupinus</taxon>
    </lineage>
</organism>
<accession>A0A4P1R0U3</accession>
<evidence type="ECO:0000256" key="3">
    <source>
        <dbReference type="ARBA" id="ARBA00022692"/>
    </source>
</evidence>
<dbReference type="GO" id="GO:0005794">
    <property type="term" value="C:Golgi apparatus"/>
    <property type="evidence" value="ECO:0007669"/>
    <property type="project" value="TreeGrafter"/>
</dbReference>
<evidence type="ECO:0000259" key="8">
    <source>
        <dbReference type="Pfam" id="PF13839"/>
    </source>
</evidence>
<keyword evidence="3" id="KW-0812">Transmembrane</keyword>
<dbReference type="GO" id="GO:0016413">
    <property type="term" value="F:O-acetyltransferase activity"/>
    <property type="evidence" value="ECO:0007669"/>
    <property type="project" value="InterPro"/>
</dbReference>
<dbReference type="Gramene" id="OIV99019">
    <property type="protein sequence ID" value="OIV99019"/>
    <property type="gene ID" value="TanjilG_32278"/>
</dbReference>
<dbReference type="InterPro" id="IPR026057">
    <property type="entry name" value="TBL_C"/>
</dbReference>
<evidence type="ECO:0000256" key="5">
    <source>
        <dbReference type="ARBA" id="ARBA00022989"/>
    </source>
</evidence>
<evidence type="ECO:0000256" key="7">
    <source>
        <dbReference type="SAM" id="SignalP"/>
    </source>
</evidence>
<name>A0A4P1R0U3_LUPAN</name>
<protein>
    <submittedName>
        <fullName evidence="10">Uncharacterized protein</fullName>
    </submittedName>
</protein>
<sequence length="354" mass="40366">MSFYSSWLCAIIAKAFSVLWAVTLLLNQVQCLIIQSNQAEQWCDFSIGTWVLDSHYPFYDASRGCPFIGKGFNCIGNGRHDLKYLKYRWKPSHCNLPRFDGKKFLERYRGKKIMFVGDSLSNNMWQSLTCLLHIAVPNSDYTLTSQTKQLSVFFFREYQASIMWLKNGFLVDVVHDKEKGRIVKLDSIRSGDQWKGIDTLIFNTYHWWTHIGESQIHFELGNEIVNMNHMEAYRIGLTTWAKWIDSNIDPSKTSVLFQGIAATHSVGKGCRGQTTPLQGSQPPYPGVDIVKSTLKSMRNPVHLLDITLLTQLRIDGHPSIYNGRGASDVDCSHWCLAGVPDTWNEILYAALIGR</sequence>